<proteinExistence type="predicted"/>
<dbReference type="Proteomes" id="UP000054359">
    <property type="component" value="Unassembled WGS sequence"/>
</dbReference>
<reference evidence="1 2" key="1">
    <citation type="submission" date="2013-11" db="EMBL/GenBank/DDBJ databases">
        <title>Genome sequencing of Stegodyphus mimosarum.</title>
        <authorList>
            <person name="Bechsgaard J."/>
        </authorList>
    </citation>
    <scope>NUCLEOTIDE SEQUENCE [LARGE SCALE GENOMIC DNA]</scope>
</reference>
<name>A0A087TRB1_STEMI</name>
<sequence length="34" mass="3904">MLAKKQNIRLPFTVLFAFQSCVPCGLICHLRKIN</sequence>
<evidence type="ECO:0000313" key="1">
    <source>
        <dbReference type="EMBL" id="KFM67650.1"/>
    </source>
</evidence>
<evidence type="ECO:0000313" key="2">
    <source>
        <dbReference type="Proteomes" id="UP000054359"/>
    </source>
</evidence>
<dbReference type="PROSITE" id="PS51257">
    <property type="entry name" value="PROKAR_LIPOPROTEIN"/>
    <property type="match status" value="1"/>
</dbReference>
<protein>
    <submittedName>
        <fullName evidence="1">Uncharacterized protein</fullName>
    </submittedName>
</protein>
<gene>
    <name evidence="1" type="ORF">X975_15298</name>
</gene>
<keyword evidence="2" id="KW-1185">Reference proteome</keyword>
<feature type="non-terminal residue" evidence="1">
    <location>
        <position position="34"/>
    </location>
</feature>
<dbReference type="AlphaFoldDB" id="A0A087TRB1"/>
<dbReference type="EMBL" id="KK116393">
    <property type="protein sequence ID" value="KFM67650.1"/>
    <property type="molecule type" value="Genomic_DNA"/>
</dbReference>
<accession>A0A087TRB1</accession>
<organism evidence="1 2">
    <name type="scientific">Stegodyphus mimosarum</name>
    <name type="common">African social velvet spider</name>
    <dbReference type="NCBI Taxonomy" id="407821"/>
    <lineage>
        <taxon>Eukaryota</taxon>
        <taxon>Metazoa</taxon>
        <taxon>Ecdysozoa</taxon>
        <taxon>Arthropoda</taxon>
        <taxon>Chelicerata</taxon>
        <taxon>Arachnida</taxon>
        <taxon>Araneae</taxon>
        <taxon>Araneomorphae</taxon>
        <taxon>Entelegynae</taxon>
        <taxon>Eresoidea</taxon>
        <taxon>Eresidae</taxon>
        <taxon>Stegodyphus</taxon>
    </lineage>
</organism>